<organism evidence="1 2">
    <name type="scientific">Candidatus Entotheonella gemina</name>
    <dbReference type="NCBI Taxonomy" id="1429439"/>
    <lineage>
        <taxon>Bacteria</taxon>
        <taxon>Pseudomonadati</taxon>
        <taxon>Nitrospinota/Tectimicrobiota group</taxon>
        <taxon>Candidatus Tectimicrobiota</taxon>
        <taxon>Candidatus Entotheonellia</taxon>
        <taxon>Candidatus Entotheonellales</taxon>
        <taxon>Candidatus Entotheonellaceae</taxon>
        <taxon>Candidatus Entotheonella</taxon>
    </lineage>
</organism>
<evidence type="ECO:0008006" key="3">
    <source>
        <dbReference type="Google" id="ProtNLM"/>
    </source>
</evidence>
<reference evidence="1 2" key="1">
    <citation type="journal article" date="2014" name="Nature">
        <title>An environmental bacterial taxon with a large and distinct metabolic repertoire.</title>
        <authorList>
            <person name="Wilson M.C."/>
            <person name="Mori T."/>
            <person name="Ruckert C."/>
            <person name="Uria A.R."/>
            <person name="Helf M.J."/>
            <person name="Takada K."/>
            <person name="Gernert C."/>
            <person name="Steffens U.A."/>
            <person name="Heycke N."/>
            <person name="Schmitt S."/>
            <person name="Rinke C."/>
            <person name="Helfrich E.J."/>
            <person name="Brachmann A.O."/>
            <person name="Gurgui C."/>
            <person name="Wakimoto T."/>
            <person name="Kracht M."/>
            <person name="Crusemann M."/>
            <person name="Hentschel U."/>
            <person name="Abe I."/>
            <person name="Matsunaga S."/>
            <person name="Kalinowski J."/>
            <person name="Takeyama H."/>
            <person name="Piel J."/>
        </authorList>
    </citation>
    <scope>NUCLEOTIDE SEQUENCE [LARGE SCALE GENOMIC DNA]</scope>
    <source>
        <strain evidence="2">TSY2</strain>
    </source>
</reference>
<keyword evidence="2" id="KW-1185">Reference proteome</keyword>
<dbReference type="AlphaFoldDB" id="W4M9I8"/>
<dbReference type="HOGENOM" id="CLU_1164422_0_0_7"/>
<accession>W4M9I8</accession>
<proteinExistence type="predicted"/>
<protein>
    <recommendedName>
        <fullName evidence="3">DUF4276 family protein</fullName>
    </recommendedName>
</protein>
<evidence type="ECO:0000313" key="2">
    <source>
        <dbReference type="Proteomes" id="UP000019140"/>
    </source>
</evidence>
<sequence length="237" mass="27744">MRKLAIFMEGQTELIFVKKLVYVLGDNANVAIQEERVRGGRRGRTPRVVEMIGTNEPEGHEFFVLLIDCGQDERVKSDILDRYHGLVAVNYEQILAVRDVYPHSHGDVEAIREGFTFRLPNDPIQPFLILAIMEIEAWFLAEYSHFLRIHPDLTAKRIKHEFGFDVVNDDMQLRNHPSKDLEDIYFLETLFYHKTREHVEQTVNSLDFSEIRDRLATQITDLGELIRLIQSFFAERQ</sequence>
<dbReference type="EMBL" id="AZHX01000590">
    <property type="protein sequence ID" value="ETX06830.1"/>
    <property type="molecule type" value="Genomic_DNA"/>
</dbReference>
<comment type="caution">
    <text evidence="1">The sequence shown here is derived from an EMBL/GenBank/DDBJ whole genome shotgun (WGS) entry which is preliminary data.</text>
</comment>
<name>W4M9I8_9BACT</name>
<gene>
    <name evidence="1" type="ORF">ETSY2_14775</name>
</gene>
<evidence type="ECO:0000313" key="1">
    <source>
        <dbReference type="EMBL" id="ETX06830.1"/>
    </source>
</evidence>
<dbReference type="Proteomes" id="UP000019140">
    <property type="component" value="Unassembled WGS sequence"/>
</dbReference>